<keyword evidence="1" id="KW-1133">Transmembrane helix</keyword>
<feature type="domain" description="DUF2726" evidence="2">
    <location>
        <begin position="55"/>
        <end position="161"/>
    </location>
</feature>
<dbReference type="InterPro" id="IPR024402">
    <property type="entry name" value="DUF2726"/>
</dbReference>
<sequence length="199" mass="21529">MPDLLDLLFANPILLVAIGLGLGLVLISVAVRSSSKKQQDDHGLLTGCNVTTIPLMSVEQGRVYDILAPYAAAKDLNLHAEVSLSAIFKVGHPSDRKRAFAGFGSIRQKRLDLLLTDRNHRPVCGVEYHGNGHWRGNARQRDHAKRTAFNVAGLPLIEVAEGIDSGTLVERLDTALAGLDLLSNESPRRRKGSPITKAA</sequence>
<dbReference type="Proteomes" id="UP000049222">
    <property type="component" value="Unassembled WGS sequence"/>
</dbReference>
<dbReference type="Pfam" id="PF10881">
    <property type="entry name" value="DUF2726"/>
    <property type="match status" value="1"/>
</dbReference>
<dbReference type="OrthoDB" id="5679025at2"/>
<organism evidence="3 4">
    <name type="scientific">Jannaschia donghaensis</name>
    <dbReference type="NCBI Taxonomy" id="420998"/>
    <lineage>
        <taxon>Bacteria</taxon>
        <taxon>Pseudomonadati</taxon>
        <taxon>Pseudomonadota</taxon>
        <taxon>Alphaproteobacteria</taxon>
        <taxon>Rhodobacterales</taxon>
        <taxon>Roseobacteraceae</taxon>
        <taxon>Jannaschia</taxon>
    </lineage>
</organism>
<keyword evidence="1" id="KW-0812">Transmembrane</keyword>
<dbReference type="RefSeq" id="WP_055085067.1">
    <property type="nucleotide sequence ID" value="NZ_CXSU01000012.1"/>
</dbReference>
<dbReference type="STRING" id="420998.JDO7802_01958"/>
<protein>
    <recommendedName>
        <fullName evidence="2">DUF2726 domain-containing protein</fullName>
    </recommendedName>
</protein>
<accession>A0A0M6YHW4</accession>
<evidence type="ECO:0000256" key="1">
    <source>
        <dbReference type="SAM" id="Phobius"/>
    </source>
</evidence>
<gene>
    <name evidence="3" type="ORF">JDO7802_01958</name>
</gene>
<dbReference type="AlphaFoldDB" id="A0A0M6YHW4"/>
<name>A0A0M6YHW4_9RHOB</name>
<proteinExistence type="predicted"/>
<evidence type="ECO:0000259" key="2">
    <source>
        <dbReference type="Pfam" id="PF10881"/>
    </source>
</evidence>
<evidence type="ECO:0000313" key="3">
    <source>
        <dbReference type="EMBL" id="CTQ49941.1"/>
    </source>
</evidence>
<keyword evidence="1" id="KW-0472">Membrane</keyword>
<feature type="transmembrane region" description="Helical" evidence="1">
    <location>
        <begin position="12"/>
        <end position="31"/>
    </location>
</feature>
<dbReference type="EMBL" id="CXSU01000012">
    <property type="protein sequence ID" value="CTQ49941.1"/>
    <property type="molecule type" value="Genomic_DNA"/>
</dbReference>
<evidence type="ECO:0000313" key="4">
    <source>
        <dbReference type="Proteomes" id="UP000049222"/>
    </source>
</evidence>
<reference evidence="3 4" key="1">
    <citation type="submission" date="2015-07" db="EMBL/GenBank/DDBJ databases">
        <authorList>
            <person name="Noorani M."/>
        </authorList>
    </citation>
    <scope>NUCLEOTIDE SEQUENCE [LARGE SCALE GENOMIC DNA]</scope>
    <source>
        <strain evidence="3 4">CECT 7802</strain>
    </source>
</reference>
<keyword evidence="4" id="KW-1185">Reference proteome</keyword>